<organism evidence="1 2">
    <name type="scientific">Halpernia frigidisoli</name>
    <dbReference type="NCBI Taxonomy" id="1125876"/>
    <lineage>
        <taxon>Bacteria</taxon>
        <taxon>Pseudomonadati</taxon>
        <taxon>Bacteroidota</taxon>
        <taxon>Flavobacteriia</taxon>
        <taxon>Flavobacteriales</taxon>
        <taxon>Weeksellaceae</taxon>
        <taxon>Chryseobacterium group</taxon>
        <taxon>Halpernia</taxon>
    </lineage>
</organism>
<dbReference type="AlphaFoldDB" id="A0A1I3GNI2"/>
<accession>A0A1I3GNI2</accession>
<reference evidence="1 2" key="1">
    <citation type="submission" date="2016-10" db="EMBL/GenBank/DDBJ databases">
        <authorList>
            <person name="de Groot N.N."/>
        </authorList>
    </citation>
    <scope>NUCLEOTIDE SEQUENCE [LARGE SCALE GENOMIC DNA]</scope>
    <source>
        <strain evidence="1 2">DSM 26000</strain>
    </source>
</reference>
<keyword evidence="2" id="KW-1185">Reference proteome</keyword>
<evidence type="ECO:0000313" key="1">
    <source>
        <dbReference type="EMBL" id="SFI24986.1"/>
    </source>
</evidence>
<dbReference type="Proteomes" id="UP000198931">
    <property type="component" value="Unassembled WGS sequence"/>
</dbReference>
<proteinExistence type="predicted"/>
<protein>
    <submittedName>
        <fullName evidence="1">Uncharacterized protein</fullName>
    </submittedName>
</protein>
<gene>
    <name evidence="1" type="ORF">SAMN05443292_1941</name>
</gene>
<name>A0A1I3GNI2_9FLAO</name>
<dbReference type="STRING" id="1125876.SAMN05443292_1941"/>
<evidence type="ECO:0000313" key="2">
    <source>
        <dbReference type="Proteomes" id="UP000198931"/>
    </source>
</evidence>
<dbReference type="EMBL" id="FOQT01000003">
    <property type="protein sequence ID" value="SFI24986.1"/>
    <property type="molecule type" value="Genomic_DNA"/>
</dbReference>
<sequence length="114" mass="12191">MLATVSCASIKYNLSQDKGNFSEIKAGEKYSVFDLKDNKSIINVTSIQNDSIIGTNKDQRVSIAKKDIKDIVKNQTGATVKLATVGAAVIYGAYVILKGVKDTAESIGRALPPL</sequence>